<sequence length="2061" mass="215641">MLVEKLVKRELLAADLGIVDEGLQSGFLQELQDSINHDILSTPAPLVGSALAGEINAVQAQTQTSHSNQWFSHFENEFAFLDLDSDATVAEVKSQLADVLGVSLDSVQVTGNDGDSEIRFDITLVDSISREAAVALDLIGADPEIELLLGTEGQVDLDLAVQYQLTFGVIEDSDGTSSFYFDTEAADELIIDYTATVREDFDSGKGRVGVFIADFSESPNHESQFSGTYTIDVRQAAAGGVAVDGTLVGSGAVHLDIDASFFPNINLNTDLINLGVTAEGRVEYDTQLVFADGENDNSGNAVTVGLDEVAIDLGQIYSDFIDPFVRKLQDQLRPAAPAIGFLTEPIPVISDLYEMLGEAPVTALSLAGVEPDDPASIAIHAVDAILGYDGFGLNSENIQSLFDIEFAKVDFDPEAIRDLADEAGKNIRDLKEGLLGLDLSNTLATPEGQAEFERSMEWGTDFGGAFDLPFLTDPEILAGFLMGDTSGELVTFEVSAGLEFEAGVSIPIAPLLNLAQLNAGLSVELGLELAAGYDALGIAQLASVADFSSEAALEQSLEDNQDLLISGFYMDDRNDLAGVVGEGENSDHDAPEVSLTVIATGGISAGLDAKVVKATIGGEIFLAGTLELDLNDLPDPDVGVEHWEDVLSPLWTPSFLDSPDQWNYDGRIRAAELVTIVNENPLAVANVNGSLAAGLSASVTVETFGFTVFDKTWELARVTLLDGTLFESDDAELLLNANQSQLGQVVDGELQLFMGDTASLRTDARPDVADETFTIRSLGQSDGGGETLLAVFEADGESYLRIFEGVTRIVGAGGEGNDQVTVLDGVTSDVTLDGEGGDDTFFVDTTGVATLRGGDGQDRLIGGAGNDTLIGGDGDDYLEGFGGNDLLIAGLGSDTLYGGAGNDSLFGDGGEDDLDGGVGDDSLEGGNDDDILRGAEGSDSINGGTGDDTIRFGLLLNDPDSIDVLHGGANFDKVEIYGTEESDELTLESLADTPGTFRVSSDLANFQFRLPTNALQRDIEEVRVSGLGGDDLVSVIGELNVGTVVVDGGEGNDTISGSDGRDLLLGGGGTDTILGNGGDDVIHGGEAADAIFGGEGQDSIYGDAGDDVIDGGAGFDVIYGGEDDDVIHAGIGLAGGVIYGDAGNDTLFGGHGDDEIHGGVGDDTLAGGGGDDYLRGGEGNDSLAGGVGIDFVQGDSGDDILFAVVDPALHSSDLADSQINDLIAETQTAQDLASQTDALHSLLLEFAMGGLTNSQQNDLKDALEGLKLRVNELEQDRIDATLVQLISPESEIGNPTVINTLMGGTGNDQLFGSIFSDALFGGEGHDSFEGGGGSDTGDSVEAEIELRDELNNLVLTASQENGILEIRATEGRDLLNISQSDRMVSVKIGAQEFLFSPVDDRAFSEIRILGLGGDDYIKATGTFDSLLRLEGGQGNDILNGSGSGDILDGGDGDDLLLGHGGDDELHGGSGDDRLQGGEGDDSLIGGQGIDRLSGDDGNDELFADDGSVDWISALEQQTPSDRASGLAFSIKRWSIWSAIDPNDLNSVTEPVLLESLNGGAGDDVLLGSDLDDSLIGGSGNDQILHTTGDDHVFGGLGDDRYTYRFGDASERIELSLNESGNIVVRRQDLSQSASTAIELVHPQGSEIESIGVEALGGDDQIHVEFGNNALIDLHLDGGAGNDLFHIGKAPVNVTVMGGVGDGDHAFFETGDASPDLVPSDSLLKGQADYAFAGLEILTLKGDSRSNTLDGRGFTGETHLFGKAGDDLLLIGNGGGTADGGSDHDSVQIHGTSIDLDGNHVVHSSQNIFSAGTNLVDVESVSLHGNDGDNSLMVLHRNNVQVFAGGGDDLIIFAGQNHEIWGGDGDDQIMSLDSEWVPQNNVIWGGSGNDIITGSIGVDIIHGGDGADLIRGEGGNDIIEGGSGNNELHGGDGDDEIRGGEHVDLIFGDRGNDRIWGLDGNDILHGGDGDDYIRGAYGDDSIYGGDGNDSLYGDSGTDHIWAENGDDWVYGGKDGTRDYLDGGSGHDRVTQYYYKYGFLKLKKRWQEEHSGFEEESRINYKW</sequence>
<dbReference type="InterPro" id="IPR011049">
    <property type="entry name" value="Serralysin-like_metalloprot_C"/>
</dbReference>
<feature type="region of interest" description="Disordered" evidence="3">
    <location>
        <begin position="1451"/>
        <end position="1498"/>
    </location>
</feature>
<accession>A0A5C6C5Q7</accession>
<dbReference type="InterPro" id="IPR018511">
    <property type="entry name" value="Hemolysin-typ_Ca-bd_CS"/>
</dbReference>
<organism evidence="4 5">
    <name type="scientific">Allorhodopirellula heiligendammensis</name>
    <dbReference type="NCBI Taxonomy" id="2714739"/>
    <lineage>
        <taxon>Bacteria</taxon>
        <taxon>Pseudomonadati</taxon>
        <taxon>Planctomycetota</taxon>
        <taxon>Planctomycetia</taxon>
        <taxon>Pirellulales</taxon>
        <taxon>Pirellulaceae</taxon>
        <taxon>Allorhodopirellula</taxon>
    </lineage>
</organism>
<feature type="region of interest" description="Disordered" evidence="3">
    <location>
        <begin position="903"/>
        <end position="944"/>
    </location>
</feature>
<protein>
    <submittedName>
        <fullName evidence="4">Bifunctional hemolysin/adenylate cyclase</fullName>
    </submittedName>
</protein>
<name>A0A5C6C5Q7_9BACT</name>
<gene>
    <name evidence="4" type="primary">cya_1</name>
    <name evidence="4" type="ORF">Poly21_10180</name>
</gene>
<reference evidence="4 5" key="1">
    <citation type="journal article" date="2020" name="Antonie Van Leeuwenhoek">
        <title>Rhodopirellula heiligendammensis sp. nov., Rhodopirellula pilleata sp. nov., and Rhodopirellula solitaria sp. nov. isolated from natural or artificial marine surfaces in Northern Germany and California, USA, and emended description of the genus Rhodopirellula.</title>
        <authorList>
            <person name="Kallscheuer N."/>
            <person name="Wiegand S."/>
            <person name="Jogler M."/>
            <person name="Boedeker C."/>
            <person name="Peeters S.H."/>
            <person name="Rast P."/>
            <person name="Heuer A."/>
            <person name="Jetten M.S.M."/>
            <person name="Rohde M."/>
            <person name="Jogler C."/>
        </authorList>
    </citation>
    <scope>NUCLEOTIDE SEQUENCE [LARGE SCALE GENOMIC DNA]</scope>
    <source>
        <strain evidence="4 5">Poly21</strain>
    </source>
</reference>
<dbReference type="PANTHER" id="PTHR38340:SF1">
    <property type="entry name" value="S-LAYER PROTEIN"/>
    <property type="match status" value="1"/>
</dbReference>
<comment type="caution">
    <text evidence="4">The sequence shown here is derived from an EMBL/GenBank/DDBJ whole genome shotgun (WGS) entry which is preliminary data.</text>
</comment>
<evidence type="ECO:0000256" key="3">
    <source>
        <dbReference type="SAM" id="MobiDB-lite"/>
    </source>
</evidence>
<proteinExistence type="predicted"/>
<dbReference type="InterPro" id="IPR050557">
    <property type="entry name" value="RTX_toxin/Mannuronan_C5-epim"/>
</dbReference>
<dbReference type="GO" id="GO:0005509">
    <property type="term" value="F:calcium ion binding"/>
    <property type="evidence" value="ECO:0007669"/>
    <property type="project" value="InterPro"/>
</dbReference>
<dbReference type="Pfam" id="PF00353">
    <property type="entry name" value="HemolysinCabind"/>
    <property type="match status" value="13"/>
</dbReference>
<evidence type="ECO:0000256" key="1">
    <source>
        <dbReference type="ARBA" id="ARBA00004613"/>
    </source>
</evidence>
<evidence type="ECO:0000313" key="4">
    <source>
        <dbReference type="EMBL" id="TWU18851.1"/>
    </source>
</evidence>
<keyword evidence="5" id="KW-1185">Reference proteome</keyword>
<dbReference type="GO" id="GO:0005576">
    <property type="term" value="C:extracellular region"/>
    <property type="evidence" value="ECO:0007669"/>
    <property type="project" value="UniProtKB-SubCell"/>
</dbReference>
<dbReference type="InterPro" id="IPR001343">
    <property type="entry name" value="Hemolysn_Ca-bd"/>
</dbReference>
<comment type="subcellular location">
    <subcellularLocation>
        <location evidence="1">Secreted</location>
    </subcellularLocation>
</comment>
<keyword evidence="2" id="KW-0964">Secreted</keyword>
<dbReference type="PRINTS" id="PR00313">
    <property type="entry name" value="CABNDNGRPT"/>
</dbReference>
<dbReference type="Proteomes" id="UP000319908">
    <property type="component" value="Unassembled WGS sequence"/>
</dbReference>
<feature type="compositionally biased region" description="Basic and acidic residues" evidence="3">
    <location>
        <begin position="1460"/>
        <end position="1475"/>
    </location>
</feature>
<evidence type="ECO:0000256" key="2">
    <source>
        <dbReference type="ARBA" id="ARBA00022525"/>
    </source>
</evidence>
<dbReference type="PROSITE" id="PS00330">
    <property type="entry name" value="HEMOLYSIN_CALCIUM"/>
    <property type="match status" value="12"/>
</dbReference>
<evidence type="ECO:0000313" key="5">
    <source>
        <dbReference type="Proteomes" id="UP000319908"/>
    </source>
</evidence>
<dbReference type="EMBL" id="SJPU01000001">
    <property type="protein sequence ID" value="TWU18851.1"/>
    <property type="molecule type" value="Genomic_DNA"/>
</dbReference>
<dbReference type="SUPFAM" id="SSF51120">
    <property type="entry name" value="beta-Roll"/>
    <property type="match status" value="10"/>
</dbReference>
<dbReference type="PANTHER" id="PTHR38340">
    <property type="entry name" value="S-LAYER PROTEIN"/>
    <property type="match status" value="1"/>
</dbReference>
<dbReference type="Gene3D" id="2.150.10.10">
    <property type="entry name" value="Serralysin-like metalloprotease, C-terminal"/>
    <property type="match status" value="10"/>
</dbReference>